<organism evidence="1">
    <name type="scientific">marine sediment metagenome</name>
    <dbReference type="NCBI Taxonomy" id="412755"/>
    <lineage>
        <taxon>unclassified sequences</taxon>
        <taxon>metagenomes</taxon>
        <taxon>ecological metagenomes</taxon>
    </lineage>
</organism>
<accession>A0A0F9EYR4</accession>
<gene>
    <name evidence="1" type="ORF">LCGC14_2017290</name>
</gene>
<protein>
    <submittedName>
        <fullName evidence="1">Uncharacterized protein</fullName>
    </submittedName>
</protein>
<proteinExistence type="predicted"/>
<name>A0A0F9EYR4_9ZZZZ</name>
<reference evidence="1" key="1">
    <citation type="journal article" date="2015" name="Nature">
        <title>Complex archaea that bridge the gap between prokaryotes and eukaryotes.</title>
        <authorList>
            <person name="Spang A."/>
            <person name="Saw J.H."/>
            <person name="Jorgensen S.L."/>
            <person name="Zaremba-Niedzwiedzka K."/>
            <person name="Martijn J."/>
            <person name="Lind A.E."/>
            <person name="van Eijk R."/>
            <person name="Schleper C."/>
            <person name="Guy L."/>
            <person name="Ettema T.J."/>
        </authorList>
    </citation>
    <scope>NUCLEOTIDE SEQUENCE</scope>
</reference>
<evidence type="ECO:0000313" key="1">
    <source>
        <dbReference type="EMBL" id="KKL79199.1"/>
    </source>
</evidence>
<sequence length="77" mass="8799">MTAEEKLKDKYKAYSLTEYCIKTFNRLGRLLLYNEIKAIHRSSLIGDYVITLKGGGEIDIDVGVIRKIIEMESKSNT</sequence>
<dbReference type="EMBL" id="LAZR01023238">
    <property type="protein sequence ID" value="KKL79199.1"/>
    <property type="molecule type" value="Genomic_DNA"/>
</dbReference>
<comment type="caution">
    <text evidence="1">The sequence shown here is derived from an EMBL/GenBank/DDBJ whole genome shotgun (WGS) entry which is preliminary data.</text>
</comment>
<dbReference type="AlphaFoldDB" id="A0A0F9EYR4"/>